<dbReference type="AlphaFoldDB" id="A0A5J5J3R6"/>
<dbReference type="Gene3D" id="1.10.10.10">
    <property type="entry name" value="Winged helix-like DNA-binding domain superfamily/Winged helix DNA-binding domain"/>
    <property type="match status" value="1"/>
</dbReference>
<dbReference type="PROSITE" id="PS50931">
    <property type="entry name" value="HTH_LYSR"/>
    <property type="match status" value="1"/>
</dbReference>
<gene>
    <name evidence="7" type="ORF">F6B43_12365</name>
</gene>
<evidence type="ECO:0000256" key="2">
    <source>
        <dbReference type="ARBA" id="ARBA00023015"/>
    </source>
</evidence>
<dbReference type="InterPro" id="IPR036390">
    <property type="entry name" value="WH_DNA-bd_sf"/>
</dbReference>
<feature type="compositionally biased region" description="Basic and acidic residues" evidence="5">
    <location>
        <begin position="1"/>
        <end position="10"/>
    </location>
</feature>
<dbReference type="Pfam" id="PF00126">
    <property type="entry name" value="HTH_1"/>
    <property type="match status" value="1"/>
</dbReference>
<keyword evidence="3" id="KW-0238">DNA-binding</keyword>
<dbReference type="SUPFAM" id="SSF46785">
    <property type="entry name" value="Winged helix' DNA-binding domain"/>
    <property type="match status" value="1"/>
</dbReference>
<reference evidence="8" key="1">
    <citation type="submission" date="2019-09" db="EMBL/GenBank/DDBJ databases">
        <title>Mumia zhuanghuii sp. nov. isolated from the intestinal contents of plateau pika (Ochotona curzoniae) in the Qinghai-Tibet plateau of China.</title>
        <authorList>
            <person name="Tian Z."/>
        </authorList>
    </citation>
    <scope>NUCLEOTIDE SEQUENCE [LARGE SCALE GENOMIC DNA]</scope>
    <source>
        <strain evidence="8">JCM 30598</strain>
    </source>
</reference>
<name>A0A5J5J3R6_9MICO</name>
<sequence>MLLRTSDSRPRRTWPSTSTTWPRATIPRSRASMVDLGVLKTFLAVIDSGSVVAAARERGYSPAAVSRQIGWLQRRMGVRFFEPDGRSIRPTSDALEFAVRARELVDEVNRFERYSSRFGAARR</sequence>
<dbReference type="InterPro" id="IPR036388">
    <property type="entry name" value="WH-like_DNA-bd_sf"/>
</dbReference>
<evidence type="ECO:0000256" key="4">
    <source>
        <dbReference type="ARBA" id="ARBA00023163"/>
    </source>
</evidence>
<dbReference type="EMBL" id="VYSA01000002">
    <property type="protein sequence ID" value="KAA9108189.1"/>
    <property type="molecule type" value="Genomic_DNA"/>
</dbReference>
<evidence type="ECO:0000256" key="1">
    <source>
        <dbReference type="ARBA" id="ARBA00009437"/>
    </source>
</evidence>
<dbReference type="OrthoDB" id="3176554at2"/>
<dbReference type="GO" id="GO:0000976">
    <property type="term" value="F:transcription cis-regulatory region binding"/>
    <property type="evidence" value="ECO:0007669"/>
    <property type="project" value="TreeGrafter"/>
</dbReference>
<dbReference type="InterPro" id="IPR000847">
    <property type="entry name" value="LysR_HTH_N"/>
</dbReference>
<keyword evidence="2" id="KW-0805">Transcription regulation</keyword>
<feature type="region of interest" description="Disordered" evidence="5">
    <location>
        <begin position="1"/>
        <end position="20"/>
    </location>
</feature>
<evidence type="ECO:0000256" key="3">
    <source>
        <dbReference type="ARBA" id="ARBA00023125"/>
    </source>
</evidence>
<dbReference type="PANTHER" id="PTHR30126:SF40">
    <property type="entry name" value="HTH-TYPE TRANSCRIPTIONAL REGULATOR GLTR"/>
    <property type="match status" value="1"/>
</dbReference>
<keyword evidence="8" id="KW-1185">Reference proteome</keyword>
<dbReference type="PANTHER" id="PTHR30126">
    <property type="entry name" value="HTH-TYPE TRANSCRIPTIONAL REGULATOR"/>
    <property type="match status" value="1"/>
</dbReference>
<dbReference type="Proteomes" id="UP000325827">
    <property type="component" value="Unassembled WGS sequence"/>
</dbReference>
<organism evidence="7 8">
    <name type="scientific">Microbacterium rhizomatis</name>
    <dbReference type="NCBI Taxonomy" id="1631477"/>
    <lineage>
        <taxon>Bacteria</taxon>
        <taxon>Bacillati</taxon>
        <taxon>Actinomycetota</taxon>
        <taxon>Actinomycetes</taxon>
        <taxon>Micrococcales</taxon>
        <taxon>Microbacteriaceae</taxon>
        <taxon>Microbacterium</taxon>
    </lineage>
</organism>
<keyword evidence="4" id="KW-0804">Transcription</keyword>
<proteinExistence type="inferred from homology"/>
<evidence type="ECO:0000313" key="8">
    <source>
        <dbReference type="Proteomes" id="UP000325827"/>
    </source>
</evidence>
<comment type="similarity">
    <text evidence="1">Belongs to the LysR transcriptional regulatory family.</text>
</comment>
<protein>
    <submittedName>
        <fullName evidence="7">LysR family transcriptional regulator</fullName>
    </submittedName>
</protein>
<evidence type="ECO:0000259" key="6">
    <source>
        <dbReference type="PROSITE" id="PS50931"/>
    </source>
</evidence>
<evidence type="ECO:0000313" key="7">
    <source>
        <dbReference type="EMBL" id="KAA9108189.1"/>
    </source>
</evidence>
<evidence type="ECO:0000256" key="5">
    <source>
        <dbReference type="SAM" id="MobiDB-lite"/>
    </source>
</evidence>
<comment type="caution">
    <text evidence="7">The sequence shown here is derived from an EMBL/GenBank/DDBJ whole genome shotgun (WGS) entry which is preliminary data.</text>
</comment>
<dbReference type="GO" id="GO:0003700">
    <property type="term" value="F:DNA-binding transcription factor activity"/>
    <property type="evidence" value="ECO:0007669"/>
    <property type="project" value="InterPro"/>
</dbReference>
<feature type="domain" description="HTH lysR-type" evidence="6">
    <location>
        <begin position="34"/>
        <end position="91"/>
    </location>
</feature>
<accession>A0A5J5J3R6</accession>